<gene>
    <name evidence="1" type="ORF">BAGA_10315</name>
</gene>
<comment type="caution">
    <text evidence="1">The sequence shown here is derived from an EMBL/GenBank/DDBJ whole genome shotgun (WGS) entry which is preliminary data.</text>
</comment>
<protein>
    <submittedName>
        <fullName evidence="1">Uncharacterized protein</fullName>
    </submittedName>
</protein>
<proteinExistence type="predicted"/>
<name>A0A073JSX1_9BACI</name>
<dbReference type="EMBL" id="JOTM01000185">
    <property type="protein sequence ID" value="KEK17347.1"/>
    <property type="molecule type" value="Genomic_DNA"/>
</dbReference>
<keyword evidence="2" id="KW-1185">Reference proteome</keyword>
<dbReference type="Proteomes" id="UP000027778">
    <property type="component" value="Unassembled WGS sequence"/>
</dbReference>
<dbReference type="AlphaFoldDB" id="A0A073JSX1"/>
<evidence type="ECO:0000313" key="2">
    <source>
        <dbReference type="Proteomes" id="UP000027778"/>
    </source>
</evidence>
<sequence length="64" mass="7064">MALKHQIDRPRYLPARSALDRIGAQIAAFAINQGHQVTAQSMYRIALPVPQALAAFDLGWAFTD</sequence>
<reference evidence="1 2" key="1">
    <citation type="submission" date="2014-06" db="EMBL/GenBank/DDBJ databases">
        <title>Draft genome sequence of Bacillus gaemokensis JCM 15801 (MCCC 1A00707).</title>
        <authorList>
            <person name="Lai Q."/>
            <person name="Liu Y."/>
            <person name="Shao Z."/>
        </authorList>
    </citation>
    <scope>NUCLEOTIDE SEQUENCE [LARGE SCALE GENOMIC DNA]</scope>
    <source>
        <strain evidence="1 2">JCM 15801</strain>
    </source>
</reference>
<organism evidence="1 2">
    <name type="scientific">Bacillus gaemokensis</name>
    <dbReference type="NCBI Taxonomy" id="574375"/>
    <lineage>
        <taxon>Bacteria</taxon>
        <taxon>Bacillati</taxon>
        <taxon>Bacillota</taxon>
        <taxon>Bacilli</taxon>
        <taxon>Bacillales</taxon>
        <taxon>Bacillaceae</taxon>
        <taxon>Bacillus</taxon>
        <taxon>Bacillus cereus group</taxon>
    </lineage>
</organism>
<evidence type="ECO:0000313" key="1">
    <source>
        <dbReference type="EMBL" id="KEK17347.1"/>
    </source>
</evidence>
<accession>A0A073JSX1</accession>